<dbReference type="Proteomes" id="UP000267606">
    <property type="component" value="Unassembled WGS sequence"/>
</dbReference>
<reference evidence="4 5" key="2">
    <citation type="submission" date="2018-11" db="EMBL/GenBank/DDBJ databases">
        <authorList>
            <consortium name="Pathogen Informatics"/>
        </authorList>
    </citation>
    <scope>NUCLEOTIDE SEQUENCE [LARGE SCALE GENOMIC DNA]</scope>
</reference>
<name>A0A183HII8_9BILA</name>
<feature type="domain" description="Rabaptin GTPase-Rab5 binding" evidence="3">
    <location>
        <begin position="79"/>
        <end position="162"/>
    </location>
</feature>
<dbReference type="STRING" id="387005.A0A183HII8"/>
<sequence>MNVENLDAIVDGEVLTNQLLNNERNDAIAASILESTIENPREWINQKESDPSDSMNETNETIQQPSDIVCENDVTVTSCEMCQNYELNLTKMQDEERNLKEQLSAAQHLVNRYQQELSGERLYRKEMETKTTTLCADNEKEVNIAKIENENCAKQLTIVDERFNFLSDL</sequence>
<evidence type="ECO:0000313" key="4">
    <source>
        <dbReference type="EMBL" id="VDO50273.1"/>
    </source>
</evidence>
<evidence type="ECO:0000313" key="6">
    <source>
        <dbReference type="WBParaSite" id="OFLC_0000729901-mRNA-1"/>
    </source>
</evidence>
<dbReference type="Pfam" id="PF09311">
    <property type="entry name" value="Rab5-bind"/>
    <property type="match status" value="1"/>
</dbReference>
<accession>A0A183HII8</accession>
<evidence type="ECO:0000256" key="2">
    <source>
        <dbReference type="SAM" id="MobiDB-lite"/>
    </source>
</evidence>
<gene>
    <name evidence="4" type="ORF">OFLC_LOCUS7297</name>
</gene>
<evidence type="ECO:0000313" key="5">
    <source>
        <dbReference type="Proteomes" id="UP000267606"/>
    </source>
</evidence>
<dbReference type="WBParaSite" id="OFLC_0000729901-mRNA-1">
    <property type="protein sequence ID" value="OFLC_0000729901-mRNA-1"/>
    <property type="gene ID" value="OFLC_0000729901"/>
</dbReference>
<dbReference type="InterPro" id="IPR015390">
    <property type="entry name" value="Rabaptin_Rab5-bd_dom"/>
</dbReference>
<keyword evidence="5" id="KW-1185">Reference proteome</keyword>
<organism evidence="6">
    <name type="scientific">Onchocerca flexuosa</name>
    <dbReference type="NCBI Taxonomy" id="387005"/>
    <lineage>
        <taxon>Eukaryota</taxon>
        <taxon>Metazoa</taxon>
        <taxon>Ecdysozoa</taxon>
        <taxon>Nematoda</taxon>
        <taxon>Chromadorea</taxon>
        <taxon>Rhabditida</taxon>
        <taxon>Spirurina</taxon>
        <taxon>Spiruromorpha</taxon>
        <taxon>Filarioidea</taxon>
        <taxon>Onchocercidae</taxon>
        <taxon>Onchocerca</taxon>
    </lineage>
</organism>
<feature type="compositionally biased region" description="Polar residues" evidence="2">
    <location>
        <begin position="52"/>
        <end position="63"/>
    </location>
</feature>
<feature type="region of interest" description="Disordered" evidence="2">
    <location>
        <begin position="41"/>
        <end position="63"/>
    </location>
</feature>
<feature type="coiled-coil region" evidence="1">
    <location>
        <begin position="82"/>
        <end position="116"/>
    </location>
</feature>
<evidence type="ECO:0000259" key="3">
    <source>
        <dbReference type="Pfam" id="PF09311"/>
    </source>
</evidence>
<reference evidence="6" key="1">
    <citation type="submission" date="2016-06" db="UniProtKB">
        <authorList>
            <consortium name="WormBaseParasite"/>
        </authorList>
    </citation>
    <scope>IDENTIFICATION</scope>
</reference>
<proteinExistence type="predicted"/>
<dbReference type="EMBL" id="UZAJ01007512">
    <property type="protein sequence ID" value="VDO50273.1"/>
    <property type="molecule type" value="Genomic_DNA"/>
</dbReference>
<dbReference type="AlphaFoldDB" id="A0A183HII8"/>
<protein>
    <submittedName>
        <fullName evidence="6">Rab5-bind domain-containing protein</fullName>
    </submittedName>
</protein>
<evidence type="ECO:0000256" key="1">
    <source>
        <dbReference type="SAM" id="Coils"/>
    </source>
</evidence>
<feature type="compositionally biased region" description="Basic and acidic residues" evidence="2">
    <location>
        <begin position="41"/>
        <end position="50"/>
    </location>
</feature>
<keyword evidence="1" id="KW-0175">Coiled coil</keyword>